<dbReference type="CDD" id="cd19086">
    <property type="entry name" value="AKR_AKR11C1"/>
    <property type="match status" value="1"/>
</dbReference>
<evidence type="ECO:0000259" key="1">
    <source>
        <dbReference type="Pfam" id="PF00248"/>
    </source>
</evidence>
<comment type="caution">
    <text evidence="2">The sequence shown here is derived from an EMBL/GenBank/DDBJ whole genome shotgun (WGS) entry which is preliminary data.</text>
</comment>
<dbReference type="PANTHER" id="PTHR43312">
    <property type="entry name" value="D-THREO-ALDOSE 1-DEHYDROGENASE"/>
    <property type="match status" value="1"/>
</dbReference>
<evidence type="ECO:0000313" key="2">
    <source>
        <dbReference type="EMBL" id="MVT40464.1"/>
    </source>
</evidence>
<dbReference type="InterPro" id="IPR023210">
    <property type="entry name" value="NADP_OxRdtase_dom"/>
</dbReference>
<dbReference type="PANTHER" id="PTHR43312:SF1">
    <property type="entry name" value="NADP-DEPENDENT OXIDOREDUCTASE DOMAIN-CONTAINING PROTEIN"/>
    <property type="match status" value="1"/>
</dbReference>
<dbReference type="RefSeq" id="WP_157299147.1">
    <property type="nucleotide sequence ID" value="NZ_BAAAZB010000010.1"/>
</dbReference>
<dbReference type="PRINTS" id="PR00069">
    <property type="entry name" value="ALDKETRDTASE"/>
</dbReference>
<dbReference type="EMBL" id="WRXO01000002">
    <property type="protein sequence ID" value="MVT40464.1"/>
    <property type="molecule type" value="Genomic_DNA"/>
</dbReference>
<dbReference type="GO" id="GO:0016491">
    <property type="term" value="F:oxidoreductase activity"/>
    <property type="evidence" value="ECO:0007669"/>
    <property type="project" value="InterPro"/>
</dbReference>
<dbReference type="Proteomes" id="UP000468388">
    <property type="component" value="Unassembled WGS sequence"/>
</dbReference>
<keyword evidence="3" id="KW-1185">Reference proteome</keyword>
<dbReference type="Gene3D" id="3.20.20.100">
    <property type="entry name" value="NADP-dependent oxidoreductase domain"/>
    <property type="match status" value="1"/>
</dbReference>
<reference evidence="2 3" key="1">
    <citation type="submission" date="2019-12" db="EMBL/GenBank/DDBJ databases">
        <title>The draft genomic sequence of strain Chitinophaga oryziterrae JCM 16595.</title>
        <authorList>
            <person name="Zhang X."/>
        </authorList>
    </citation>
    <scope>NUCLEOTIDE SEQUENCE [LARGE SCALE GENOMIC DNA]</scope>
    <source>
        <strain evidence="2 3">JCM 16595</strain>
    </source>
</reference>
<accession>A0A6N8J699</accession>
<name>A0A6N8J699_9BACT</name>
<dbReference type="SUPFAM" id="SSF51430">
    <property type="entry name" value="NAD(P)-linked oxidoreductase"/>
    <property type="match status" value="1"/>
</dbReference>
<dbReference type="Pfam" id="PF00248">
    <property type="entry name" value="Aldo_ket_red"/>
    <property type="match status" value="1"/>
</dbReference>
<protein>
    <submittedName>
        <fullName evidence="2">Aldo/keto reductase</fullName>
    </submittedName>
</protein>
<dbReference type="OrthoDB" id="9773828at2"/>
<proteinExistence type="predicted"/>
<organism evidence="2 3">
    <name type="scientific">Chitinophaga oryziterrae</name>
    <dbReference type="NCBI Taxonomy" id="1031224"/>
    <lineage>
        <taxon>Bacteria</taxon>
        <taxon>Pseudomonadati</taxon>
        <taxon>Bacteroidota</taxon>
        <taxon>Chitinophagia</taxon>
        <taxon>Chitinophagales</taxon>
        <taxon>Chitinophagaceae</taxon>
        <taxon>Chitinophaga</taxon>
    </lineage>
</organism>
<dbReference type="InterPro" id="IPR053135">
    <property type="entry name" value="AKR2_Oxidoreductase"/>
</dbReference>
<gene>
    <name evidence="2" type="ORF">GO495_07710</name>
</gene>
<dbReference type="AlphaFoldDB" id="A0A6N8J699"/>
<dbReference type="InterPro" id="IPR036812">
    <property type="entry name" value="NAD(P)_OxRdtase_dom_sf"/>
</dbReference>
<sequence length="298" mass="33258">MNYRILGNSNLDISEIGFGCMSLGDSTADNISLVHKALDKGINFFDTADLYQHGQNEAQLGKALEGRREDAIIATKVGNQWKSDGSGWVWNTNKDYILKAVEESLRRLKTDYIDLYQLHGGTMEDPVDDIIETFELLQQQGKIRYYGISSIRPNVIREYVKRSNITSVMMQYSLLDRRPEESMLPLLNTEHIGLLVRGAIAKGLLAGKPAEPYFNYKEEEIRAAANTVASLSGPERSSAQTALRFVLEQPMVSSAVVGIRTLPQLEEVAGVSDTPMLTAAGIQMLRNALAVNYYDQYR</sequence>
<evidence type="ECO:0000313" key="3">
    <source>
        <dbReference type="Proteomes" id="UP000468388"/>
    </source>
</evidence>
<dbReference type="InterPro" id="IPR020471">
    <property type="entry name" value="AKR"/>
</dbReference>
<feature type="domain" description="NADP-dependent oxidoreductase" evidence="1">
    <location>
        <begin position="15"/>
        <end position="286"/>
    </location>
</feature>